<evidence type="ECO:0000259" key="1">
    <source>
        <dbReference type="Pfam" id="PF01593"/>
    </source>
</evidence>
<dbReference type="PANTHER" id="PTHR10742">
    <property type="entry name" value="FLAVIN MONOAMINE OXIDASE"/>
    <property type="match status" value="1"/>
</dbReference>
<dbReference type="PANTHER" id="PTHR10742:SF410">
    <property type="entry name" value="LYSINE-SPECIFIC HISTONE DEMETHYLASE 2"/>
    <property type="match status" value="1"/>
</dbReference>
<dbReference type="Proteomes" id="UP000663828">
    <property type="component" value="Unassembled WGS sequence"/>
</dbReference>
<keyword evidence="3" id="KW-1185">Reference proteome</keyword>
<comment type="caution">
    <text evidence="2">The sequence shown here is derived from an EMBL/GenBank/DDBJ whole genome shotgun (WGS) entry which is preliminary data.</text>
</comment>
<dbReference type="SUPFAM" id="SSF54373">
    <property type="entry name" value="FAD-linked reductases, C-terminal domain"/>
    <property type="match status" value="1"/>
</dbReference>
<dbReference type="InterPro" id="IPR050281">
    <property type="entry name" value="Flavin_monoamine_oxidase"/>
</dbReference>
<dbReference type="InterPro" id="IPR036188">
    <property type="entry name" value="FAD/NAD-bd_sf"/>
</dbReference>
<evidence type="ECO:0000313" key="3">
    <source>
        <dbReference type="Proteomes" id="UP000663828"/>
    </source>
</evidence>
<dbReference type="InterPro" id="IPR002937">
    <property type="entry name" value="Amino_oxidase"/>
</dbReference>
<gene>
    <name evidence="2" type="ORF">XAT740_LOCUS43532</name>
</gene>
<name>A0A815XP98_ADIRI</name>
<dbReference type="GO" id="GO:0016491">
    <property type="term" value="F:oxidoreductase activity"/>
    <property type="evidence" value="ECO:0007669"/>
    <property type="project" value="InterPro"/>
</dbReference>
<protein>
    <recommendedName>
        <fullName evidence="1">Amine oxidase domain-containing protein</fullName>
    </recommendedName>
</protein>
<dbReference type="SUPFAM" id="SSF51905">
    <property type="entry name" value="FAD/NAD(P)-binding domain"/>
    <property type="match status" value="1"/>
</dbReference>
<reference evidence="2" key="1">
    <citation type="submission" date="2021-02" db="EMBL/GenBank/DDBJ databases">
        <authorList>
            <person name="Nowell W R."/>
        </authorList>
    </citation>
    <scope>NUCLEOTIDE SEQUENCE</scope>
</reference>
<sequence length="468" mass="53211">MSVGVDVDVVIVGAGAAGIAAAIELHKKSVPFVVLEARNRIGGRVCTDRETFSPYPVDLGASWIHLYGPKNPMYSFYQQLKHTKLVDLYNDNDDEDEDESKRLINIDYDGRPISDDLEHQSKTICAQLFAYMEKFASSNGQQQDQSIESVMKLEYERLVGSQREIKRLVDNYFADIEVYEASDFNNLSAVQWETVDTSSISDKWVSFGYGTILDDIVKQHKLSIRLNTLVKHIDIRNSDRIVINTALDDYPIVCRRVLITIPLGCLKKETITFEPPLPEWKRNAIAQMGFGVLNKIVLQFSDCFWDPTKRYILRTCNEPRSRFHYVVCLPPPSNILILFVSGNDACALETLTDSETIQLATCFLQRIFPESFVPNVIKYKITRWFKDSLSFGSYSNYAVGTNENTIELLARTTANDRIHWAGEHTNIDDKTDQWTMGCVQSAFQSGQRAALSIQNQLRSCSNTQNNFE</sequence>
<feature type="domain" description="Amine oxidase" evidence="1">
    <location>
        <begin position="17"/>
        <end position="450"/>
    </location>
</feature>
<dbReference type="Pfam" id="PF01593">
    <property type="entry name" value="Amino_oxidase"/>
    <property type="match status" value="1"/>
</dbReference>
<dbReference type="Gene3D" id="3.90.660.10">
    <property type="match status" value="1"/>
</dbReference>
<proteinExistence type="predicted"/>
<accession>A0A815XP98</accession>
<dbReference type="EMBL" id="CAJNOR010005380">
    <property type="protein sequence ID" value="CAF1559838.1"/>
    <property type="molecule type" value="Genomic_DNA"/>
</dbReference>
<dbReference type="AlphaFoldDB" id="A0A815XP98"/>
<evidence type="ECO:0000313" key="2">
    <source>
        <dbReference type="EMBL" id="CAF1559838.1"/>
    </source>
</evidence>
<organism evidence="2 3">
    <name type="scientific">Adineta ricciae</name>
    <name type="common">Rotifer</name>
    <dbReference type="NCBI Taxonomy" id="249248"/>
    <lineage>
        <taxon>Eukaryota</taxon>
        <taxon>Metazoa</taxon>
        <taxon>Spiralia</taxon>
        <taxon>Gnathifera</taxon>
        <taxon>Rotifera</taxon>
        <taxon>Eurotatoria</taxon>
        <taxon>Bdelloidea</taxon>
        <taxon>Adinetida</taxon>
        <taxon>Adinetidae</taxon>
        <taxon>Adineta</taxon>
    </lineage>
</organism>
<dbReference type="Gene3D" id="3.50.50.60">
    <property type="entry name" value="FAD/NAD(P)-binding domain"/>
    <property type="match status" value="1"/>
</dbReference>